<dbReference type="OMA" id="CHSICEN"/>
<dbReference type="PANTHER" id="PTHR47156:SF10">
    <property type="entry name" value="E3 UBIQUITIN-PROTEIN LIGASE TRIM-21-RELATED"/>
    <property type="match status" value="1"/>
</dbReference>
<dbReference type="PANTHER" id="PTHR47156">
    <property type="entry name" value="PROTEIN CBG20824"/>
    <property type="match status" value="1"/>
</dbReference>
<dbReference type="Proteomes" id="UP000008281">
    <property type="component" value="Unassembled WGS sequence"/>
</dbReference>
<proteinExistence type="predicted"/>
<dbReference type="GeneID" id="9810380"/>
<dbReference type="InterPro" id="IPR052667">
    <property type="entry name" value="E3_ubiquitin-ligase_RING"/>
</dbReference>
<dbReference type="OrthoDB" id="5820913at2759"/>
<evidence type="ECO:0000259" key="6">
    <source>
        <dbReference type="PROSITE" id="PS50089"/>
    </source>
</evidence>
<dbReference type="Gene3D" id="3.30.40.10">
    <property type="entry name" value="Zinc/RING finger domain, C3HC4 (zinc finger)"/>
    <property type="match status" value="1"/>
</dbReference>
<evidence type="ECO:0000256" key="3">
    <source>
        <dbReference type="ARBA" id="ARBA00022833"/>
    </source>
</evidence>
<dbReference type="KEGG" id="crq:GCK72_011342"/>
<dbReference type="InterPro" id="IPR013083">
    <property type="entry name" value="Znf_RING/FYVE/PHD"/>
</dbReference>
<dbReference type="RefSeq" id="XP_003092616.2">
    <property type="nucleotide sequence ID" value="XM_003092568.2"/>
</dbReference>
<dbReference type="InParanoid" id="E3NG77"/>
<evidence type="ECO:0000313" key="7">
    <source>
        <dbReference type="EMBL" id="EFO96969.1"/>
    </source>
</evidence>
<dbReference type="HOGENOM" id="CLU_944113_0_0_1"/>
<dbReference type="PROSITE" id="PS50089">
    <property type="entry name" value="ZF_RING_2"/>
    <property type="match status" value="1"/>
</dbReference>
<dbReference type="InterPro" id="IPR001841">
    <property type="entry name" value="Znf_RING"/>
</dbReference>
<keyword evidence="5" id="KW-0812">Transmembrane</keyword>
<protein>
    <recommendedName>
        <fullName evidence="6">RING-type domain-containing protein</fullName>
    </recommendedName>
</protein>
<dbReference type="PROSITE" id="PS00518">
    <property type="entry name" value="ZF_RING_1"/>
    <property type="match status" value="1"/>
</dbReference>
<evidence type="ECO:0000256" key="2">
    <source>
        <dbReference type="ARBA" id="ARBA00022771"/>
    </source>
</evidence>
<feature type="transmembrane region" description="Helical" evidence="5">
    <location>
        <begin position="40"/>
        <end position="63"/>
    </location>
</feature>
<dbReference type="Pfam" id="PF14634">
    <property type="entry name" value="zf-RING_5"/>
    <property type="match status" value="1"/>
</dbReference>
<keyword evidence="5" id="KW-1133">Transmembrane helix</keyword>
<feature type="transmembrane region" description="Helical" evidence="5">
    <location>
        <begin position="147"/>
        <end position="168"/>
    </location>
</feature>
<feature type="transmembrane region" description="Helical" evidence="5">
    <location>
        <begin position="12"/>
        <end position="34"/>
    </location>
</feature>
<feature type="domain" description="RING-type" evidence="6">
    <location>
        <begin position="222"/>
        <end position="267"/>
    </location>
</feature>
<keyword evidence="1" id="KW-0479">Metal-binding</keyword>
<dbReference type="STRING" id="31234.E3NG77"/>
<evidence type="ECO:0000256" key="5">
    <source>
        <dbReference type="SAM" id="Phobius"/>
    </source>
</evidence>
<keyword evidence="3" id="KW-0862">Zinc</keyword>
<feature type="transmembrane region" description="Helical" evidence="5">
    <location>
        <begin position="83"/>
        <end position="103"/>
    </location>
</feature>
<keyword evidence="5" id="KW-0472">Membrane</keyword>
<feature type="transmembrane region" description="Helical" evidence="5">
    <location>
        <begin position="180"/>
        <end position="201"/>
    </location>
</feature>
<keyword evidence="8" id="KW-1185">Reference proteome</keyword>
<dbReference type="GO" id="GO:0008270">
    <property type="term" value="F:zinc ion binding"/>
    <property type="evidence" value="ECO:0007669"/>
    <property type="project" value="UniProtKB-KW"/>
</dbReference>
<dbReference type="AlphaFoldDB" id="E3NG77"/>
<dbReference type="SMART" id="SM00184">
    <property type="entry name" value="RING"/>
    <property type="match status" value="1"/>
</dbReference>
<organism evidence="8">
    <name type="scientific">Caenorhabditis remanei</name>
    <name type="common">Caenorhabditis vulgaris</name>
    <dbReference type="NCBI Taxonomy" id="31234"/>
    <lineage>
        <taxon>Eukaryota</taxon>
        <taxon>Metazoa</taxon>
        <taxon>Ecdysozoa</taxon>
        <taxon>Nematoda</taxon>
        <taxon>Chromadorea</taxon>
        <taxon>Rhabditida</taxon>
        <taxon>Rhabditina</taxon>
        <taxon>Rhabditomorpha</taxon>
        <taxon>Rhabditoidea</taxon>
        <taxon>Rhabditidae</taxon>
        <taxon>Peloderinae</taxon>
        <taxon>Caenorhabditis</taxon>
    </lineage>
</organism>
<dbReference type="eggNOG" id="KOG4185">
    <property type="taxonomic scope" value="Eukaryota"/>
</dbReference>
<gene>
    <name evidence="7" type="ORF">CRE_19504</name>
</gene>
<feature type="transmembrane region" description="Helical" evidence="5">
    <location>
        <begin position="115"/>
        <end position="135"/>
    </location>
</feature>
<dbReference type="SUPFAM" id="SSF57850">
    <property type="entry name" value="RING/U-box"/>
    <property type="match status" value="1"/>
</dbReference>
<evidence type="ECO:0000256" key="4">
    <source>
        <dbReference type="PROSITE-ProRule" id="PRU00175"/>
    </source>
</evidence>
<keyword evidence="2 4" id="KW-0863">Zinc-finger</keyword>
<dbReference type="InterPro" id="IPR017907">
    <property type="entry name" value="Znf_RING_CS"/>
</dbReference>
<accession>E3NG77</accession>
<dbReference type="CTD" id="9810380"/>
<reference evidence="7" key="1">
    <citation type="submission" date="2007-07" db="EMBL/GenBank/DDBJ databases">
        <title>PCAP assembly of the Caenorhabditis remanei genome.</title>
        <authorList>
            <consortium name="The Caenorhabditis remanei Sequencing Consortium"/>
            <person name="Wilson R.K."/>
        </authorList>
    </citation>
    <scope>NUCLEOTIDE SEQUENCE [LARGE SCALE GENOMIC DNA]</scope>
    <source>
        <strain evidence="7">PB4641</strain>
    </source>
</reference>
<evidence type="ECO:0000313" key="8">
    <source>
        <dbReference type="Proteomes" id="UP000008281"/>
    </source>
</evidence>
<sequence length="295" mass="33479">MVAPPFLTNYFQILNLITTLATTVTCYTLVPIYYSRDYFIRLNIFILVISFIFGTFYIIGKLVKSAGTNDRHVVCLKLARRRLMGCFAMVTIIGVVAKVWVFFIGEEKDLLSLYYHFTVFNIILLCFYTSAHTAIGKFQVTYRPHIGIFFLGAIFHLLTLALAITIALDYKYNYGIIFFQAYYSFSTLSLIDFFVVLIGGVKRFQKIPKSMEVLRPLSASECEICSQEYSDTVIPRILTQCGHTVCEVCAGNLFDEENSKITCPICRQETAVNGTVESLPKNFTVLQMARGNEEA</sequence>
<dbReference type="EMBL" id="DS268650">
    <property type="protein sequence ID" value="EFO96969.1"/>
    <property type="molecule type" value="Genomic_DNA"/>
</dbReference>
<evidence type="ECO:0000256" key="1">
    <source>
        <dbReference type="ARBA" id="ARBA00022723"/>
    </source>
</evidence>
<name>E3NG77_CAERE</name>